<evidence type="ECO:0000256" key="3">
    <source>
        <dbReference type="SAM" id="MobiDB-lite"/>
    </source>
</evidence>
<dbReference type="PANTHER" id="PTHR22792">
    <property type="entry name" value="LUPUS LA PROTEIN-RELATED"/>
    <property type="match status" value="1"/>
</dbReference>
<feature type="compositionally biased region" description="Gly residues" evidence="3">
    <location>
        <begin position="578"/>
        <end position="587"/>
    </location>
</feature>
<feature type="region of interest" description="Disordered" evidence="3">
    <location>
        <begin position="821"/>
        <end position="871"/>
    </location>
</feature>
<dbReference type="InterPro" id="IPR036390">
    <property type="entry name" value="WH_DNA-bd_sf"/>
</dbReference>
<feature type="compositionally biased region" description="Polar residues" evidence="3">
    <location>
        <begin position="764"/>
        <end position="774"/>
    </location>
</feature>
<dbReference type="SMART" id="SM00715">
    <property type="entry name" value="LA"/>
    <property type="match status" value="1"/>
</dbReference>
<proteinExistence type="predicted"/>
<dbReference type="Proteomes" id="UP001565368">
    <property type="component" value="Unassembled WGS sequence"/>
</dbReference>
<feature type="compositionally biased region" description="Basic and acidic residues" evidence="3">
    <location>
        <begin position="239"/>
        <end position="252"/>
    </location>
</feature>
<feature type="compositionally biased region" description="Pro residues" evidence="3">
    <location>
        <begin position="259"/>
        <end position="277"/>
    </location>
</feature>
<feature type="compositionally biased region" description="Polar residues" evidence="3">
    <location>
        <begin position="453"/>
        <end position="463"/>
    </location>
</feature>
<feature type="compositionally biased region" description="Low complexity" evidence="3">
    <location>
        <begin position="191"/>
        <end position="200"/>
    </location>
</feature>
<protein>
    <recommendedName>
        <fullName evidence="4">HTH La-type RNA-binding domain-containing protein</fullName>
    </recommendedName>
</protein>
<dbReference type="CDD" id="cd07323">
    <property type="entry name" value="LAM"/>
    <property type="match status" value="1"/>
</dbReference>
<evidence type="ECO:0000313" key="5">
    <source>
        <dbReference type="EMBL" id="KAL1406227.1"/>
    </source>
</evidence>
<comment type="caution">
    <text evidence="5">The sequence shown here is derived from an EMBL/GenBank/DDBJ whole genome shotgun (WGS) entry which is preliminary data.</text>
</comment>
<feature type="compositionally biased region" description="Low complexity" evidence="3">
    <location>
        <begin position="163"/>
        <end position="184"/>
    </location>
</feature>
<dbReference type="EMBL" id="JBBXJM010000006">
    <property type="protein sequence ID" value="KAL1406227.1"/>
    <property type="molecule type" value="Genomic_DNA"/>
</dbReference>
<dbReference type="GeneID" id="95988961"/>
<feature type="compositionally biased region" description="Low complexity" evidence="3">
    <location>
        <begin position="821"/>
        <end position="852"/>
    </location>
</feature>
<reference evidence="5 6" key="1">
    <citation type="submission" date="2023-08" db="EMBL/GenBank/DDBJ databases">
        <title>Annotated Genome Sequence of Vanrija albida AlHP1.</title>
        <authorList>
            <person name="Herzog R."/>
        </authorList>
    </citation>
    <scope>NUCLEOTIDE SEQUENCE [LARGE SCALE GENOMIC DNA]</scope>
    <source>
        <strain evidence="5 6">AlHP1</strain>
    </source>
</reference>
<feature type="compositionally biased region" description="Low complexity" evidence="3">
    <location>
        <begin position="379"/>
        <end position="391"/>
    </location>
</feature>
<feature type="compositionally biased region" description="Polar residues" evidence="3">
    <location>
        <begin position="1"/>
        <end position="13"/>
    </location>
</feature>
<feature type="compositionally biased region" description="Polar residues" evidence="3">
    <location>
        <begin position="544"/>
        <end position="563"/>
    </location>
</feature>
<feature type="compositionally biased region" description="Low complexity" evidence="3">
    <location>
        <begin position="30"/>
        <end position="50"/>
    </location>
</feature>
<dbReference type="RefSeq" id="XP_069206171.1">
    <property type="nucleotide sequence ID" value="XM_069356330.1"/>
</dbReference>
<dbReference type="PANTHER" id="PTHR22792:SF132">
    <property type="entry name" value="LA-RELATED PROTEIN 1"/>
    <property type="match status" value="1"/>
</dbReference>
<evidence type="ECO:0000259" key="4">
    <source>
        <dbReference type="PROSITE" id="PS50961"/>
    </source>
</evidence>
<feature type="region of interest" description="Disordered" evidence="3">
    <location>
        <begin position="1"/>
        <end position="593"/>
    </location>
</feature>
<feature type="compositionally biased region" description="Polar residues" evidence="3">
    <location>
        <begin position="503"/>
        <end position="531"/>
    </location>
</feature>
<dbReference type="InterPro" id="IPR036388">
    <property type="entry name" value="WH-like_DNA-bd_sf"/>
</dbReference>
<keyword evidence="6" id="KW-1185">Reference proteome</keyword>
<feature type="compositionally biased region" description="Basic and acidic residues" evidence="3">
    <location>
        <begin position="89"/>
        <end position="140"/>
    </location>
</feature>
<dbReference type="Pfam" id="PF05383">
    <property type="entry name" value="La"/>
    <property type="match status" value="1"/>
</dbReference>
<feature type="compositionally biased region" description="Low complexity" evidence="3">
    <location>
        <begin position="141"/>
        <end position="153"/>
    </location>
</feature>
<feature type="domain" description="HTH La-type RNA-binding" evidence="4">
    <location>
        <begin position="667"/>
        <end position="757"/>
    </location>
</feature>
<dbReference type="Gene3D" id="1.10.10.10">
    <property type="entry name" value="Winged helix-like DNA-binding domain superfamily/Winged helix DNA-binding domain"/>
    <property type="match status" value="1"/>
</dbReference>
<evidence type="ECO:0000313" key="6">
    <source>
        <dbReference type="Proteomes" id="UP001565368"/>
    </source>
</evidence>
<keyword evidence="1 2" id="KW-0694">RNA-binding</keyword>
<accession>A0ABR3PUW5</accession>
<evidence type="ECO:0000256" key="1">
    <source>
        <dbReference type="ARBA" id="ARBA00022884"/>
    </source>
</evidence>
<feature type="region of interest" description="Disordered" evidence="3">
    <location>
        <begin position="757"/>
        <end position="785"/>
    </location>
</feature>
<gene>
    <name evidence="5" type="ORF">Q8F55_007918</name>
</gene>
<feature type="compositionally biased region" description="Low complexity" evidence="3">
    <location>
        <begin position="209"/>
        <end position="238"/>
    </location>
</feature>
<evidence type="ECO:0000256" key="2">
    <source>
        <dbReference type="PROSITE-ProRule" id="PRU00332"/>
    </source>
</evidence>
<name>A0ABR3PUW5_9TREE</name>
<dbReference type="InterPro" id="IPR006630">
    <property type="entry name" value="La_HTH"/>
</dbReference>
<feature type="compositionally biased region" description="Basic and acidic residues" evidence="3">
    <location>
        <begin position="427"/>
        <end position="448"/>
    </location>
</feature>
<dbReference type="SUPFAM" id="SSF46785">
    <property type="entry name" value="Winged helix' DNA-binding domain"/>
    <property type="match status" value="1"/>
</dbReference>
<organism evidence="5 6">
    <name type="scientific">Vanrija albida</name>
    <dbReference type="NCBI Taxonomy" id="181172"/>
    <lineage>
        <taxon>Eukaryota</taxon>
        <taxon>Fungi</taxon>
        <taxon>Dikarya</taxon>
        <taxon>Basidiomycota</taxon>
        <taxon>Agaricomycotina</taxon>
        <taxon>Tremellomycetes</taxon>
        <taxon>Trichosporonales</taxon>
        <taxon>Trichosporonaceae</taxon>
        <taxon>Vanrija</taxon>
    </lineage>
</organism>
<feature type="compositionally biased region" description="Low complexity" evidence="3">
    <location>
        <begin position="289"/>
        <end position="322"/>
    </location>
</feature>
<dbReference type="InterPro" id="IPR045180">
    <property type="entry name" value="La_dom_prot"/>
</dbReference>
<dbReference type="PROSITE" id="PS50961">
    <property type="entry name" value="HTH_LA"/>
    <property type="match status" value="1"/>
</dbReference>
<sequence>MTQSGQSKSTSVFQALGSYADRIKDQPNGASKASSSSTTPTPAAANSSKKANSRTMTARPASPAPAQSKADADAEDGPWETVRTGRNRTKPERQQPQDEKRASNSRNWRERDDKAADSKDKAAEVDRPQKDEPAPKKDEAAASASSSKGGQAATRPAVTPPKSAWAATGGKGAAAASAAVAAAAPAPPAPVESAPTAAATNAKPIANGTPAAGSATATTASSSSATPAEPSTSASASSKADEEGNWRARPKSETTAAPAPTPAPAPSVPRQAAPPPATNAWDLRRKVQPATPAPTAAAPASSNVAAAPLPQPSQAASSSAGATTEANGDAKAGSSKKAKKKAEPAAAADASLWPDVSQAAEAVKVAEGNKGKHEKKGSEVSVEEAPSSAAPGGKKQKWKAIPAAELQEAADKVAETHRKAKAKAQKAKADADEGKNAKGKKGGAEHAPAKSQVRLTRSSSQGADSRRPPFGHLGASELRLGGAGPDVVAPSVIGSDKGVNGLASVNGNASTPMSRTGSQQSKRGSPSQVSVPLSPGGVEDRAARSSSTGTLPQTGFPSNSSASLPRPPRQTREREGRGGAYGGGRGRAGYRSVPATPRLYGELSPLQGNMELANLYRQGYAVPYGYFPVPAQYLVSGSFDAAAQGNYAGVPASFPRSAPPPAPVTQVPGLDPLRVYVLGQIEYYFSVQNLAMDFFLRQQMDSEGWIDTAMIASFNRIKQMVTDVALVTEVMTMSSLLEVKDDKVRLTGGEAKRWVLPDAKPSKFGTNASHNPSPKKSAGEGAAEVSHGIPASMDASALGLEDLDLLMPTSPQPKFDVENALMKSSASTNMSSAASALASDDAKTLTPTTTATSIAEEVDDVFEDKPKMGHE</sequence>